<evidence type="ECO:0000313" key="1">
    <source>
        <dbReference type="EMBL" id="CAI9153504.1"/>
    </source>
</evidence>
<evidence type="ECO:0000313" key="2">
    <source>
        <dbReference type="Proteomes" id="UP001176941"/>
    </source>
</evidence>
<sequence length="104" mass="11669">MPLRNCSHCESAKLISPDKRYCRFPRGLGKIPAGIFRGFQISSAQQLDTQTLTIKTFLVSGHTSFFTDRPSLANLSPRVKEALDMSHRMHNHELSADTTCVHVL</sequence>
<dbReference type="EMBL" id="OX459946">
    <property type="protein sequence ID" value="CAI9153504.1"/>
    <property type="molecule type" value="Genomic_DNA"/>
</dbReference>
<proteinExistence type="predicted"/>
<keyword evidence="2" id="KW-1185">Reference proteome</keyword>
<protein>
    <submittedName>
        <fullName evidence="1">Uncharacterized protein</fullName>
    </submittedName>
</protein>
<gene>
    <name evidence="1" type="ORF">MRATA1EN1_LOCUS2466</name>
</gene>
<name>A0ABN8XX03_RANTA</name>
<reference evidence="1" key="1">
    <citation type="submission" date="2023-04" db="EMBL/GenBank/DDBJ databases">
        <authorList>
            <consortium name="ELIXIR-Norway"/>
        </authorList>
    </citation>
    <scope>NUCLEOTIDE SEQUENCE [LARGE SCALE GENOMIC DNA]</scope>
</reference>
<organism evidence="1 2">
    <name type="scientific">Rangifer tarandus platyrhynchus</name>
    <name type="common">Svalbard reindeer</name>
    <dbReference type="NCBI Taxonomy" id="3082113"/>
    <lineage>
        <taxon>Eukaryota</taxon>
        <taxon>Metazoa</taxon>
        <taxon>Chordata</taxon>
        <taxon>Craniata</taxon>
        <taxon>Vertebrata</taxon>
        <taxon>Euteleostomi</taxon>
        <taxon>Mammalia</taxon>
        <taxon>Eutheria</taxon>
        <taxon>Laurasiatheria</taxon>
        <taxon>Artiodactyla</taxon>
        <taxon>Ruminantia</taxon>
        <taxon>Pecora</taxon>
        <taxon>Cervidae</taxon>
        <taxon>Odocoileinae</taxon>
        <taxon>Rangifer</taxon>
    </lineage>
</organism>
<accession>A0ABN8XX03</accession>
<dbReference type="Proteomes" id="UP001176941">
    <property type="component" value="Chromosome 10"/>
</dbReference>